<name>A0A552UY17_9FLAO</name>
<feature type="signal peptide" evidence="2">
    <location>
        <begin position="1"/>
        <end position="21"/>
    </location>
</feature>
<keyword evidence="1 2" id="KW-0732">Signal</keyword>
<dbReference type="Pfam" id="PF18962">
    <property type="entry name" value="Por_Secre_tail"/>
    <property type="match status" value="1"/>
</dbReference>
<dbReference type="Gene3D" id="2.60.40.10">
    <property type="entry name" value="Immunoglobulins"/>
    <property type="match status" value="1"/>
</dbReference>
<dbReference type="InterPro" id="IPR003961">
    <property type="entry name" value="FN3_dom"/>
</dbReference>
<dbReference type="PROSITE" id="PS50853">
    <property type="entry name" value="FN3"/>
    <property type="match status" value="1"/>
</dbReference>
<dbReference type="SUPFAM" id="SSF49265">
    <property type="entry name" value="Fibronectin type III"/>
    <property type="match status" value="1"/>
</dbReference>
<dbReference type="InterPro" id="IPR026444">
    <property type="entry name" value="Secre_tail"/>
</dbReference>
<protein>
    <submittedName>
        <fullName evidence="4">T9SS type A sorting domain-containing protein</fullName>
    </submittedName>
</protein>
<dbReference type="AlphaFoldDB" id="A0A552UY17"/>
<feature type="domain" description="Fibronectin type-III" evidence="3">
    <location>
        <begin position="185"/>
        <end position="280"/>
    </location>
</feature>
<evidence type="ECO:0000313" key="4">
    <source>
        <dbReference type="EMBL" id="TRW23098.1"/>
    </source>
</evidence>
<dbReference type="Pfam" id="PF19081">
    <property type="entry name" value="Ig_7"/>
    <property type="match status" value="3"/>
</dbReference>
<reference evidence="4 5" key="1">
    <citation type="submission" date="2019-07" db="EMBL/GenBank/DDBJ databases">
        <title>Flavobacterium sp. nov., isolated from glacier ice.</title>
        <authorList>
            <person name="Liu Q."/>
            <person name="Xin Y.-H."/>
        </authorList>
    </citation>
    <scope>NUCLEOTIDE SEQUENCE [LARGE SCALE GENOMIC DNA]</scope>
    <source>
        <strain evidence="4 5">ZT4R6</strain>
    </source>
</reference>
<organism evidence="4 5">
    <name type="scientific">Flavobacterium zepuense</name>
    <dbReference type="NCBI Taxonomy" id="2593302"/>
    <lineage>
        <taxon>Bacteria</taxon>
        <taxon>Pseudomonadati</taxon>
        <taxon>Bacteroidota</taxon>
        <taxon>Flavobacteriia</taxon>
        <taxon>Flavobacteriales</taxon>
        <taxon>Flavobacteriaceae</taxon>
        <taxon>Flavobacterium</taxon>
    </lineage>
</organism>
<comment type="caution">
    <text evidence="4">The sequence shown here is derived from an EMBL/GenBank/DDBJ whole genome shotgun (WGS) entry which is preliminary data.</text>
</comment>
<dbReference type="NCBIfam" id="TIGR04183">
    <property type="entry name" value="Por_Secre_tail"/>
    <property type="match status" value="1"/>
</dbReference>
<dbReference type="InterPro" id="IPR044023">
    <property type="entry name" value="Ig_7"/>
</dbReference>
<dbReference type="InterPro" id="IPR036116">
    <property type="entry name" value="FN3_sf"/>
</dbReference>
<evidence type="ECO:0000313" key="5">
    <source>
        <dbReference type="Proteomes" id="UP000320643"/>
    </source>
</evidence>
<dbReference type="InterPro" id="IPR013783">
    <property type="entry name" value="Ig-like_fold"/>
</dbReference>
<dbReference type="Proteomes" id="UP000320643">
    <property type="component" value="Unassembled WGS sequence"/>
</dbReference>
<proteinExistence type="predicted"/>
<dbReference type="EMBL" id="VJVZ01000010">
    <property type="protein sequence ID" value="TRW23098.1"/>
    <property type="molecule type" value="Genomic_DNA"/>
</dbReference>
<accession>A0A552UY17</accession>
<dbReference type="SMART" id="SM00060">
    <property type="entry name" value="FN3"/>
    <property type="match status" value="1"/>
</dbReference>
<feature type="chain" id="PRO_5022099970" evidence="2">
    <location>
        <begin position="22"/>
        <end position="1099"/>
    </location>
</feature>
<dbReference type="Pfam" id="PF00041">
    <property type="entry name" value="fn3"/>
    <property type="match status" value="1"/>
</dbReference>
<gene>
    <name evidence="4" type="ORF">FMM05_15520</name>
</gene>
<evidence type="ECO:0000256" key="2">
    <source>
        <dbReference type="SAM" id="SignalP"/>
    </source>
</evidence>
<evidence type="ECO:0000256" key="1">
    <source>
        <dbReference type="ARBA" id="ARBA00022729"/>
    </source>
</evidence>
<sequence>MKKITLLIACVLAGMSGYAQCDPVSVPYSENFESVTIPALPPCTTNQNVGTGNNWTTSVPGSNGFTTKTLTYLYSLNAANTWFYTKALNLTGGTSYRLTYKYGNNGYTESLKVAYGTANNATAMTTVLADQPSITNSDGPLTKTIDFTPATTGVYYIGYNIYSIANQNSLFVDDITLDVSPACIEPTSLVAAATTENSVSFSWTAATAAPASGYQYYVNQSDTAPTDATTPTGSVAAGVVTATAGSLTASTAYNVWVRSNCGTGSYSTWTGPINISTMCDYGDVLSVTPGSVCGQGLVMLNATGSEGSVLKWYNAATGGNQIGQGPVFVYYVLQTTTYYVAAVNGDCEGPRTPVLVTVTPATAITPSATATNICTGGSTTLSVTSTNPDYTYSWFPGNLTGPTQTVAPTATTEYTVMGTDSANNCTIVASITITVGVYPSEVTIAPLNPDVCQSAIQTLTANGGTIGGEATIGTGTALTGDYEQPTAFCNRWSNYWSQSIYTAAELNAAGLTAGNITSIAFDTATMGSASSNNNFTVKIGTTTIGSFENGTYLPTTDFTTVYGPIVHGHTASGWQVITFTTPYVWDGVSNIVVNITHDGANAADNAQTRYSDTTDTMVIWQYNYDGSTTGELSTKRPNVKFTSTLPTTVTWSPVNHLYSNALATVPYVAGTVANTVYFRSPTAGTSTITATATSSIGCATSGTVEVTVLATEPATVAATQAFCGSATVANLTATGTALQWYTVGIGGTPLASATALVNGTTYYVSQTVNGCESGIRMPSTVQVTTTVAPAVAISQVFCTAATVANLSVTGGTAVQWYAAATGGTPIAQDVALVNGSVYYASQTVSTCESTDRTAVTVTLSTTVADDPADVTTCNAYILPALTNGNYYTGANGTGTMLAAGATIDATATLYVYAQSGTTPNCTAQNEFTVTITTVDAPSGAETQTIALGTGETAILSDIEVTATGTVTWYPTEEAALAGTGALPVGTVLVTGTTYYATQTIGECTSTEVFEVTITLTLGTKDFDASALKYYPNPVSNNLTISYSSEITAVNVTNLLGQQVLSVTPNVTNTTVDMSGLSQGTYLVTVSAAGRVKTIKIVKE</sequence>
<dbReference type="OrthoDB" id="1447704at2"/>
<dbReference type="Gene3D" id="2.60.120.200">
    <property type="match status" value="1"/>
</dbReference>
<keyword evidence="5" id="KW-1185">Reference proteome</keyword>
<evidence type="ECO:0000259" key="3">
    <source>
        <dbReference type="PROSITE" id="PS50853"/>
    </source>
</evidence>
<dbReference type="RefSeq" id="WP_143374311.1">
    <property type="nucleotide sequence ID" value="NZ_VJVZ01000010.1"/>
</dbReference>